<organism evidence="4 5">
    <name type="scientific">Anaeromonas frigoriresistens</name>
    <dbReference type="NCBI Taxonomy" id="2683708"/>
    <lineage>
        <taxon>Bacteria</taxon>
        <taxon>Bacillati</taxon>
        <taxon>Bacillota</taxon>
        <taxon>Tissierellia</taxon>
        <taxon>Tissierellales</taxon>
        <taxon>Thermohalobacteraceae</taxon>
        <taxon>Anaeromonas</taxon>
    </lineage>
</organism>
<reference evidence="4" key="1">
    <citation type="submission" date="2019-12" db="EMBL/GenBank/DDBJ databases">
        <title>Clostridiaceae gen. nov. sp. nov., isolated from sediment in Xinjiang, China.</title>
        <authorList>
            <person name="Zhang R."/>
        </authorList>
    </citation>
    <scope>NUCLEOTIDE SEQUENCE</scope>
    <source>
        <strain evidence="4">D2Q-11</strain>
    </source>
</reference>
<evidence type="ECO:0000259" key="2">
    <source>
        <dbReference type="PROSITE" id="PS50110"/>
    </source>
</evidence>
<dbReference type="EMBL" id="WSFT01000021">
    <property type="protein sequence ID" value="MBS4537820.1"/>
    <property type="molecule type" value="Genomic_DNA"/>
</dbReference>
<proteinExistence type="predicted"/>
<evidence type="ECO:0000256" key="1">
    <source>
        <dbReference type="PROSITE-ProRule" id="PRU00169"/>
    </source>
</evidence>
<gene>
    <name evidence="4" type="ORF">GOQ27_05065</name>
</gene>
<dbReference type="SMART" id="SM00448">
    <property type="entry name" value="REC"/>
    <property type="match status" value="1"/>
</dbReference>
<dbReference type="InterPro" id="IPR046947">
    <property type="entry name" value="LytR-like"/>
</dbReference>
<dbReference type="SMART" id="SM00850">
    <property type="entry name" value="LytTR"/>
    <property type="match status" value="1"/>
</dbReference>
<dbReference type="GO" id="GO:0000156">
    <property type="term" value="F:phosphorelay response regulator activity"/>
    <property type="evidence" value="ECO:0007669"/>
    <property type="project" value="InterPro"/>
</dbReference>
<dbReference type="InterPro" id="IPR001789">
    <property type="entry name" value="Sig_transdc_resp-reg_receiver"/>
</dbReference>
<feature type="domain" description="Response regulatory" evidence="2">
    <location>
        <begin position="3"/>
        <end position="119"/>
    </location>
</feature>
<keyword evidence="5" id="KW-1185">Reference proteome</keyword>
<feature type="modified residue" description="4-aspartylphosphate" evidence="1">
    <location>
        <position position="54"/>
    </location>
</feature>
<dbReference type="Gene3D" id="2.40.50.40">
    <property type="match status" value="1"/>
</dbReference>
<dbReference type="GO" id="GO:0003677">
    <property type="term" value="F:DNA binding"/>
    <property type="evidence" value="ECO:0007669"/>
    <property type="project" value="InterPro"/>
</dbReference>
<dbReference type="AlphaFoldDB" id="A0A942UUP4"/>
<evidence type="ECO:0000259" key="3">
    <source>
        <dbReference type="PROSITE" id="PS50930"/>
    </source>
</evidence>
<dbReference type="Proteomes" id="UP000724672">
    <property type="component" value="Unassembled WGS sequence"/>
</dbReference>
<protein>
    <submittedName>
        <fullName evidence="4">Response regulator transcription factor</fullName>
    </submittedName>
</protein>
<dbReference type="Pfam" id="PF00072">
    <property type="entry name" value="Response_reg"/>
    <property type="match status" value="1"/>
</dbReference>
<dbReference type="PANTHER" id="PTHR37299:SF1">
    <property type="entry name" value="STAGE 0 SPORULATION PROTEIN A HOMOLOG"/>
    <property type="match status" value="1"/>
</dbReference>
<evidence type="ECO:0000313" key="5">
    <source>
        <dbReference type="Proteomes" id="UP000724672"/>
    </source>
</evidence>
<dbReference type="FunFam" id="3.40.50.2300:FF:000051">
    <property type="entry name" value="Two-component response regulator yehT"/>
    <property type="match status" value="1"/>
</dbReference>
<evidence type="ECO:0000313" key="4">
    <source>
        <dbReference type="EMBL" id="MBS4537820.1"/>
    </source>
</evidence>
<dbReference type="InterPro" id="IPR011006">
    <property type="entry name" value="CheY-like_superfamily"/>
</dbReference>
<accession>A0A942UUP4</accession>
<dbReference type="Gene3D" id="2.20.25.10">
    <property type="match status" value="1"/>
</dbReference>
<comment type="caution">
    <text evidence="4">The sequence shown here is derived from an EMBL/GenBank/DDBJ whole genome shotgun (WGS) entry which is preliminary data.</text>
</comment>
<dbReference type="InterPro" id="IPR007492">
    <property type="entry name" value="LytTR_DNA-bd_dom"/>
</dbReference>
<dbReference type="Pfam" id="PF04397">
    <property type="entry name" value="LytTR"/>
    <property type="match status" value="1"/>
</dbReference>
<feature type="domain" description="HTH LytTR-type" evidence="3">
    <location>
        <begin position="151"/>
        <end position="256"/>
    </location>
</feature>
<dbReference type="PANTHER" id="PTHR37299">
    <property type="entry name" value="TRANSCRIPTIONAL REGULATOR-RELATED"/>
    <property type="match status" value="1"/>
</dbReference>
<dbReference type="PROSITE" id="PS50930">
    <property type="entry name" value="HTH_LYTTR"/>
    <property type="match status" value="1"/>
</dbReference>
<sequence length="257" mass="30190">MIRAMIVDDELPAREELRYLLEKHKDIEIIEEAKNGLEALNIIKENILDVIFLDINMPKISGIEVASEVLNYKIEKVPLIVFITAYDDYAIKAFELNAIDYLLKPIGDKRLNKALNKLRESLNNKGIQYEKRLSGLIKEIQGNKEYKYQKLTLYKDGMLFPIELKNIIMATVEDKNTTIITTTGKFIYHETLTHLEERINRGNFYRSHRSFLINIDYIEKIEPWFNNTFHIKLKGYDEMIPVSRGQVKEFKMIMNII</sequence>
<dbReference type="RefSeq" id="WP_203365746.1">
    <property type="nucleotide sequence ID" value="NZ_WSFT01000021.1"/>
</dbReference>
<keyword evidence="1" id="KW-0597">Phosphoprotein</keyword>
<name>A0A942UUP4_9FIRM</name>
<dbReference type="Gene3D" id="3.40.50.2300">
    <property type="match status" value="1"/>
</dbReference>
<dbReference type="CDD" id="cd17532">
    <property type="entry name" value="REC_LytTR_AlgR-like"/>
    <property type="match status" value="1"/>
</dbReference>
<dbReference type="PROSITE" id="PS50110">
    <property type="entry name" value="RESPONSE_REGULATORY"/>
    <property type="match status" value="1"/>
</dbReference>
<dbReference type="SUPFAM" id="SSF52172">
    <property type="entry name" value="CheY-like"/>
    <property type="match status" value="1"/>
</dbReference>